<accession>A0A2V3UER4</accession>
<dbReference type="OrthoDB" id="9805884at2"/>
<dbReference type="RefSeq" id="WP_110373625.1">
    <property type="nucleotide sequence ID" value="NZ_JAHBRY010000002.1"/>
</dbReference>
<evidence type="ECO:0000313" key="8">
    <source>
        <dbReference type="Proteomes" id="UP000248021"/>
    </source>
</evidence>
<organism evidence="7 8">
    <name type="scientific">Chelatococcus asaccharovorans</name>
    <dbReference type="NCBI Taxonomy" id="28210"/>
    <lineage>
        <taxon>Bacteria</taxon>
        <taxon>Pseudomonadati</taxon>
        <taxon>Pseudomonadota</taxon>
        <taxon>Alphaproteobacteria</taxon>
        <taxon>Hyphomicrobiales</taxon>
        <taxon>Chelatococcaceae</taxon>
        <taxon>Chelatococcus</taxon>
    </lineage>
</organism>
<dbReference type="InterPro" id="IPR035906">
    <property type="entry name" value="MetI-like_sf"/>
</dbReference>
<proteinExistence type="inferred from homology"/>
<keyword evidence="8" id="KW-1185">Reference proteome</keyword>
<evidence type="ECO:0000256" key="4">
    <source>
        <dbReference type="ARBA" id="ARBA00023136"/>
    </source>
</evidence>
<keyword evidence="2 5" id="KW-0812">Transmembrane</keyword>
<comment type="subcellular location">
    <subcellularLocation>
        <location evidence="1 5">Cell membrane</location>
        <topology evidence="1 5">Multi-pass membrane protein</topology>
    </subcellularLocation>
</comment>
<evidence type="ECO:0000259" key="6">
    <source>
        <dbReference type="PROSITE" id="PS50928"/>
    </source>
</evidence>
<feature type="transmembrane region" description="Helical" evidence="5">
    <location>
        <begin position="324"/>
        <end position="342"/>
    </location>
</feature>
<keyword evidence="4 5" id="KW-0472">Membrane</keyword>
<evidence type="ECO:0000256" key="2">
    <source>
        <dbReference type="ARBA" id="ARBA00022692"/>
    </source>
</evidence>
<dbReference type="Gene3D" id="1.10.3720.10">
    <property type="entry name" value="MetI-like"/>
    <property type="match status" value="1"/>
</dbReference>
<feature type="transmembrane region" description="Helical" evidence="5">
    <location>
        <begin position="45"/>
        <end position="63"/>
    </location>
</feature>
<name>A0A2V3UER4_9HYPH</name>
<comment type="similarity">
    <text evidence="5">Belongs to the binding-protein-dependent transport system permease family.</text>
</comment>
<dbReference type="SUPFAM" id="SSF161098">
    <property type="entry name" value="MetI-like"/>
    <property type="match status" value="1"/>
</dbReference>
<dbReference type="GO" id="GO:0005886">
    <property type="term" value="C:plasma membrane"/>
    <property type="evidence" value="ECO:0007669"/>
    <property type="project" value="UniProtKB-SubCell"/>
</dbReference>
<feature type="transmembrane region" description="Helical" evidence="5">
    <location>
        <begin position="185"/>
        <end position="209"/>
    </location>
</feature>
<dbReference type="InterPro" id="IPR025966">
    <property type="entry name" value="OppC_N"/>
</dbReference>
<dbReference type="CDD" id="cd06261">
    <property type="entry name" value="TM_PBP2"/>
    <property type="match status" value="1"/>
</dbReference>
<evidence type="ECO:0000256" key="1">
    <source>
        <dbReference type="ARBA" id="ARBA00004651"/>
    </source>
</evidence>
<dbReference type="EMBL" id="QJJK01000002">
    <property type="protein sequence ID" value="PXW63487.1"/>
    <property type="molecule type" value="Genomic_DNA"/>
</dbReference>
<feature type="transmembrane region" description="Helical" evidence="5">
    <location>
        <begin position="354"/>
        <end position="374"/>
    </location>
</feature>
<dbReference type="InterPro" id="IPR000515">
    <property type="entry name" value="MetI-like"/>
</dbReference>
<feature type="transmembrane region" description="Helical" evidence="5">
    <location>
        <begin position="246"/>
        <end position="267"/>
    </location>
</feature>
<evidence type="ECO:0000256" key="3">
    <source>
        <dbReference type="ARBA" id="ARBA00022989"/>
    </source>
</evidence>
<evidence type="ECO:0000256" key="5">
    <source>
        <dbReference type="RuleBase" id="RU363032"/>
    </source>
</evidence>
<feature type="transmembrane region" description="Helical" evidence="5">
    <location>
        <begin position="294"/>
        <end position="318"/>
    </location>
</feature>
<keyword evidence="3 5" id="KW-1133">Transmembrane helix</keyword>
<sequence length="387" mass="41962">MSSATDTTAAAPAPAVPAAIAAQESRLAGASEWRLIWWRFRRHRLAFASGIVVLAIYVIALLADPIAPASTEASKPQYTYAPPQMLHLFRTTDDGWRFEPHVLGYRVQIDPRAMRRSFVTDPDTVIPVGLFVRGDRYSFLGLFESDLHLFGPIEAGQPFFLLGADRLGRDVLSRTIHGARVSMSIGLVGVLMSLAIGVVLGGLSGYLGGLVDSAIQRTIEIIRSIPTIPLWMGLAAAVPLTWHPLAVYFAVTVILSLIGWTTIARIVRGKFLSLRNEDFVVSARLDGASQTRIILVHMLPSFYSYIIAATTLAVPTMILSETALSFIGLGLQPPMVSWGVLLKEAQNIRSLASAPWLFAPGVAVMIAVLSLSFLGDGLRDAADPYQK</sequence>
<dbReference type="GO" id="GO:0055085">
    <property type="term" value="P:transmembrane transport"/>
    <property type="evidence" value="ECO:0007669"/>
    <property type="project" value="InterPro"/>
</dbReference>
<dbReference type="PANTHER" id="PTHR43839:SF3">
    <property type="entry name" value="OLIGOPEPTIDE ABC TRANSPORTER, PERMEASE PROTEIN"/>
    <property type="match status" value="1"/>
</dbReference>
<dbReference type="PROSITE" id="PS50928">
    <property type="entry name" value="ABC_TM1"/>
    <property type="match status" value="1"/>
</dbReference>
<comment type="caution">
    <text evidence="7">The sequence shown here is derived from an EMBL/GenBank/DDBJ whole genome shotgun (WGS) entry which is preliminary data.</text>
</comment>
<protein>
    <submittedName>
        <fullName evidence="7">Peptide/nickel transport system permease protein</fullName>
    </submittedName>
</protein>
<feature type="domain" description="ABC transmembrane type-1" evidence="6">
    <location>
        <begin position="179"/>
        <end position="375"/>
    </location>
</feature>
<dbReference type="Proteomes" id="UP000248021">
    <property type="component" value="Unassembled WGS sequence"/>
</dbReference>
<dbReference type="Pfam" id="PF12911">
    <property type="entry name" value="OppC_N"/>
    <property type="match status" value="1"/>
</dbReference>
<dbReference type="PANTHER" id="PTHR43839">
    <property type="entry name" value="OPPC IN A BINDING PROTEIN-DEPENDENT TRANSPORT SYSTEM"/>
    <property type="match status" value="1"/>
</dbReference>
<feature type="transmembrane region" description="Helical" evidence="5">
    <location>
        <begin position="221"/>
        <end position="240"/>
    </location>
</feature>
<dbReference type="Pfam" id="PF00528">
    <property type="entry name" value="BPD_transp_1"/>
    <property type="match status" value="1"/>
</dbReference>
<evidence type="ECO:0000313" key="7">
    <source>
        <dbReference type="EMBL" id="PXW63487.1"/>
    </source>
</evidence>
<gene>
    <name evidence="7" type="ORF">C7450_102403</name>
</gene>
<dbReference type="AlphaFoldDB" id="A0A2V3UER4"/>
<reference evidence="7 8" key="1">
    <citation type="submission" date="2018-05" db="EMBL/GenBank/DDBJ databases">
        <title>Genomic Encyclopedia of Type Strains, Phase IV (KMG-IV): sequencing the most valuable type-strain genomes for metagenomic binning, comparative biology and taxonomic classification.</title>
        <authorList>
            <person name="Goeker M."/>
        </authorList>
    </citation>
    <scope>NUCLEOTIDE SEQUENCE [LARGE SCALE GENOMIC DNA]</scope>
    <source>
        <strain evidence="7 8">DSM 6462</strain>
    </source>
</reference>
<keyword evidence="5" id="KW-0813">Transport</keyword>